<evidence type="ECO:0000256" key="1">
    <source>
        <dbReference type="SAM" id="MobiDB-lite"/>
    </source>
</evidence>
<dbReference type="RefSeq" id="WP_215819131.1">
    <property type="nucleotide sequence ID" value="NZ_JAGSOY010000013.1"/>
</dbReference>
<reference evidence="2 3" key="1">
    <citation type="submission" date="2021-04" db="EMBL/GenBank/DDBJ databases">
        <authorList>
            <person name="Pira H."/>
            <person name="Risdian C."/>
            <person name="Wink J."/>
        </authorList>
    </citation>
    <scope>NUCLEOTIDE SEQUENCE [LARGE SCALE GENOMIC DNA]</scope>
    <source>
        <strain evidence="2 3">WH53</strain>
    </source>
</reference>
<keyword evidence="3" id="KW-1185">Reference proteome</keyword>
<accession>A0ABS5ZDF0</accession>
<sequence length="62" mass="7075">MVHWATYKTAMCASRVLGSIISGLRLNMADHFYGRCHFSNKKKPLKQSHPLRECRSGMGRLP</sequence>
<dbReference type="EMBL" id="JAGSOY010000013">
    <property type="protein sequence ID" value="MBU2710967.1"/>
    <property type="molecule type" value="Genomic_DNA"/>
</dbReference>
<comment type="caution">
    <text evidence="2">The sequence shown here is derived from an EMBL/GenBank/DDBJ whole genome shotgun (WGS) entry which is preliminary data.</text>
</comment>
<dbReference type="Proteomes" id="UP000690515">
    <property type="component" value="Unassembled WGS sequence"/>
</dbReference>
<protein>
    <submittedName>
        <fullName evidence="2">Uncharacterized protein</fullName>
    </submittedName>
</protein>
<evidence type="ECO:0000313" key="3">
    <source>
        <dbReference type="Proteomes" id="UP000690515"/>
    </source>
</evidence>
<organism evidence="2 3">
    <name type="scientific">Zooshikella harenae</name>
    <dbReference type="NCBI Taxonomy" id="2827238"/>
    <lineage>
        <taxon>Bacteria</taxon>
        <taxon>Pseudomonadati</taxon>
        <taxon>Pseudomonadota</taxon>
        <taxon>Gammaproteobacteria</taxon>
        <taxon>Oceanospirillales</taxon>
        <taxon>Zooshikellaceae</taxon>
        <taxon>Zooshikella</taxon>
    </lineage>
</organism>
<evidence type="ECO:0000313" key="2">
    <source>
        <dbReference type="EMBL" id="MBU2710967.1"/>
    </source>
</evidence>
<feature type="region of interest" description="Disordered" evidence="1">
    <location>
        <begin position="42"/>
        <end position="62"/>
    </location>
</feature>
<proteinExistence type="predicted"/>
<name>A0ABS5ZDF0_9GAMM</name>
<gene>
    <name evidence="2" type="ORF">KCG35_07830</name>
</gene>